<protein>
    <recommendedName>
        <fullName evidence="2">DUF8201 domain-containing protein</fullName>
    </recommendedName>
</protein>
<feature type="transmembrane region" description="Helical" evidence="1">
    <location>
        <begin position="429"/>
        <end position="447"/>
    </location>
</feature>
<dbReference type="RefSeq" id="WP_183306682.1">
    <property type="nucleotide sequence ID" value="NZ_JACIEP010000005.1"/>
</dbReference>
<dbReference type="Proteomes" id="UP000555103">
    <property type="component" value="Unassembled WGS sequence"/>
</dbReference>
<reference evidence="3 4" key="1">
    <citation type="submission" date="2020-08" db="EMBL/GenBank/DDBJ databases">
        <title>Genomic Encyclopedia of Type Strains, Phase IV (KMG-IV): sequencing the most valuable type-strain genomes for metagenomic binning, comparative biology and taxonomic classification.</title>
        <authorList>
            <person name="Goeker M."/>
        </authorList>
    </citation>
    <scope>NUCLEOTIDE SEQUENCE [LARGE SCALE GENOMIC DNA]</scope>
    <source>
        <strain evidence="3 4">DSM 104969</strain>
    </source>
</reference>
<name>A0A840CT92_9BACT</name>
<dbReference type="AlphaFoldDB" id="A0A840CT92"/>
<evidence type="ECO:0000313" key="3">
    <source>
        <dbReference type="EMBL" id="MBB4035752.1"/>
    </source>
</evidence>
<comment type="caution">
    <text evidence="3">The sequence shown here is derived from an EMBL/GenBank/DDBJ whole genome shotgun (WGS) entry which is preliminary data.</text>
</comment>
<feature type="transmembrane region" description="Helical" evidence="1">
    <location>
        <begin position="371"/>
        <end position="396"/>
    </location>
</feature>
<proteinExistence type="predicted"/>
<dbReference type="InterPro" id="IPR058514">
    <property type="entry name" value="DUF8201"/>
</dbReference>
<feature type="transmembrane region" description="Helical" evidence="1">
    <location>
        <begin position="292"/>
        <end position="311"/>
    </location>
</feature>
<keyword evidence="1" id="KW-1133">Transmembrane helix</keyword>
<evidence type="ECO:0000313" key="4">
    <source>
        <dbReference type="Proteomes" id="UP000555103"/>
    </source>
</evidence>
<keyword evidence="1" id="KW-0812">Transmembrane</keyword>
<feature type="transmembrane region" description="Helical" evidence="1">
    <location>
        <begin position="65"/>
        <end position="82"/>
    </location>
</feature>
<feature type="domain" description="DUF8201" evidence="2">
    <location>
        <begin position="1"/>
        <end position="434"/>
    </location>
</feature>
<keyword evidence="4" id="KW-1185">Reference proteome</keyword>
<feature type="transmembrane region" description="Helical" evidence="1">
    <location>
        <begin position="255"/>
        <end position="280"/>
    </location>
</feature>
<feature type="transmembrane region" description="Helical" evidence="1">
    <location>
        <begin position="6"/>
        <end position="26"/>
    </location>
</feature>
<feature type="transmembrane region" description="Helical" evidence="1">
    <location>
        <begin position="177"/>
        <end position="195"/>
    </location>
</feature>
<feature type="transmembrane region" description="Helical" evidence="1">
    <location>
        <begin position="408"/>
        <end position="423"/>
    </location>
</feature>
<evidence type="ECO:0000256" key="1">
    <source>
        <dbReference type="SAM" id="Phobius"/>
    </source>
</evidence>
<feature type="transmembrane region" description="Helical" evidence="1">
    <location>
        <begin position="207"/>
        <end position="225"/>
    </location>
</feature>
<keyword evidence="1" id="KW-0472">Membrane</keyword>
<organism evidence="3 4">
    <name type="scientific">Dysgonomonas hofstadii</name>
    <dbReference type="NCBI Taxonomy" id="637886"/>
    <lineage>
        <taxon>Bacteria</taxon>
        <taxon>Pseudomonadati</taxon>
        <taxon>Bacteroidota</taxon>
        <taxon>Bacteroidia</taxon>
        <taxon>Bacteroidales</taxon>
        <taxon>Dysgonomonadaceae</taxon>
        <taxon>Dysgonomonas</taxon>
    </lineage>
</organism>
<accession>A0A840CT92</accession>
<dbReference type="EMBL" id="JACIEP010000005">
    <property type="protein sequence ID" value="MBB4035752.1"/>
    <property type="molecule type" value="Genomic_DNA"/>
</dbReference>
<gene>
    <name evidence="3" type="ORF">GGR21_001647</name>
</gene>
<feature type="transmembrane region" description="Helical" evidence="1">
    <location>
        <begin position="459"/>
        <end position="477"/>
    </location>
</feature>
<dbReference type="InterPro" id="IPR058065">
    <property type="entry name" value="LIC_10190-like"/>
</dbReference>
<dbReference type="NCBIfam" id="NF047510">
    <property type="entry name" value="LIC_10190_fam"/>
    <property type="match status" value="1"/>
</dbReference>
<sequence>MLAYFITWLIISFILYTSGDMLIVIYNKVCKTKENYGFIDKLLLGLSFLVIPLSIWSLWLPSNHIFLAIILFVCIGYRGISYRKTNNILSGLKKKTRGILSPYQITILVISILVSTFFFTWQHEVYDSAFYHLQNIRWNEEYAVVPGLANLEGKLGFNSNYFLISAIFTFRFFLHEAIYPLQPLIVTTITCWVLYELFKSRYESKRFFILIAYILLFWISIYFLGNTSTDIIPNFIAFYILARIILYPELLKKNYLIGIILPVFLVTIKLSFFPLGIISLYSLFHLIKRKEYNALLFAVTISLLIIILWLIRNVIISGYLIYPLHEIDLFNFDWKVPKEVAIKEKDYIFDVGYYFFRIALKYPWMSVRDPLWINILTDIIYLFTFASLAVFGYLFIKRKKSTDNHIRLIYAVILLSIIVWAIGGPDIRFLSGILCGSIFIGAVLLFGNKRISAKKFSNFLAAAFIISIFFWTFSRYYDFSSQTKGQETHLVLHLLEKPYTVRDQQLAKGFDLDSKFYAYPINNNLSIKASYYPPYDIALPATMHSHYAKFLPIECIEARGYTIQEGFRAKTNADNK</sequence>
<dbReference type="Pfam" id="PF26626">
    <property type="entry name" value="DUF8201"/>
    <property type="match status" value="1"/>
</dbReference>
<feature type="transmembrane region" description="Helical" evidence="1">
    <location>
        <begin position="103"/>
        <end position="121"/>
    </location>
</feature>
<feature type="transmembrane region" description="Helical" evidence="1">
    <location>
        <begin position="38"/>
        <end position="59"/>
    </location>
</feature>
<evidence type="ECO:0000259" key="2">
    <source>
        <dbReference type="Pfam" id="PF26626"/>
    </source>
</evidence>